<proteinExistence type="predicted"/>
<dbReference type="PROSITE" id="PS50202">
    <property type="entry name" value="MSP"/>
    <property type="match status" value="1"/>
</dbReference>
<reference evidence="5" key="1">
    <citation type="submission" date="2022-11" db="UniProtKB">
        <authorList>
            <consortium name="WormBaseParasite"/>
        </authorList>
    </citation>
    <scope>IDENTIFICATION</scope>
</reference>
<dbReference type="Gene3D" id="2.60.40.10">
    <property type="entry name" value="Immunoglobulins"/>
    <property type="match status" value="1"/>
</dbReference>
<dbReference type="Proteomes" id="UP000887578">
    <property type="component" value="Unplaced"/>
</dbReference>
<evidence type="ECO:0000313" key="4">
    <source>
        <dbReference type="Proteomes" id="UP000887578"/>
    </source>
</evidence>
<dbReference type="InterPro" id="IPR008962">
    <property type="entry name" value="PapD-like_sf"/>
</dbReference>
<evidence type="ECO:0000313" key="5">
    <source>
        <dbReference type="WBParaSite" id="PDA_v2.g29515.t1"/>
    </source>
</evidence>
<protein>
    <recommendedName>
        <fullName evidence="1">Major sperm protein</fullName>
    </recommendedName>
</protein>
<dbReference type="SUPFAM" id="SSF49354">
    <property type="entry name" value="PapD-like"/>
    <property type="match status" value="1"/>
</dbReference>
<feature type="region of interest" description="Disordered" evidence="2">
    <location>
        <begin position="105"/>
        <end position="179"/>
    </location>
</feature>
<keyword evidence="4" id="KW-1185">Reference proteome</keyword>
<dbReference type="PANTHER" id="PTHR21513">
    <property type="entry name" value="MAJOR SPERM PROTEIN"/>
    <property type="match status" value="1"/>
</dbReference>
<accession>A0A914QD10</accession>
<dbReference type="WBParaSite" id="PDA_v2.g29515.t1">
    <property type="protein sequence ID" value="PDA_v2.g29515.t1"/>
    <property type="gene ID" value="PDA_v2.g29515"/>
</dbReference>
<dbReference type="Pfam" id="PF00635">
    <property type="entry name" value="Motile_Sperm"/>
    <property type="match status" value="1"/>
</dbReference>
<evidence type="ECO:0000256" key="1">
    <source>
        <dbReference type="RuleBase" id="RU003425"/>
    </source>
</evidence>
<evidence type="ECO:0000259" key="3">
    <source>
        <dbReference type="PROSITE" id="PS50202"/>
    </source>
</evidence>
<feature type="compositionally biased region" description="Basic and acidic residues" evidence="2">
    <location>
        <begin position="122"/>
        <end position="179"/>
    </location>
</feature>
<feature type="domain" description="MSP" evidence="3">
    <location>
        <begin position="1"/>
        <end position="106"/>
    </location>
</feature>
<keyword evidence="1" id="KW-0963">Cytoplasm</keyword>
<dbReference type="InterPro" id="IPR013783">
    <property type="entry name" value="Ig-like_fold"/>
</dbReference>
<dbReference type="AlphaFoldDB" id="A0A914QD10"/>
<sequence>MGGENKKNEPQFQMKIEPLNLTKRLFSKVKTTSNDMFRLRPPLGFVGPNESVTISVIYTSKEIPPNGHYFVFYNITAKDDDKKPRSLWTSSTNPEGVRRIIAEFVKEDAPAAADKNTPAPAESKDAPPKDAAAEPKDAPGEDAKDAAAKDAPAKDAESKDPPAKDAKEADEQEKEKEKE</sequence>
<keyword evidence="1" id="KW-0206">Cytoskeleton</keyword>
<dbReference type="PANTHER" id="PTHR21513:SF19">
    <property type="entry name" value="MAJOR SPERM PROTEIN"/>
    <property type="match status" value="1"/>
</dbReference>
<evidence type="ECO:0000256" key="2">
    <source>
        <dbReference type="SAM" id="MobiDB-lite"/>
    </source>
</evidence>
<dbReference type="InterPro" id="IPR000535">
    <property type="entry name" value="MSP_dom"/>
</dbReference>
<comment type="function">
    <text evidence="1">Central component in molecular interactions underlying sperm crawling. Forms an extensive filament system that extends from sperm villipoda, along the leading edge of the pseudopod.</text>
</comment>
<name>A0A914QD10_9BILA</name>
<organism evidence="4 5">
    <name type="scientific">Panagrolaimus davidi</name>
    <dbReference type="NCBI Taxonomy" id="227884"/>
    <lineage>
        <taxon>Eukaryota</taxon>
        <taxon>Metazoa</taxon>
        <taxon>Ecdysozoa</taxon>
        <taxon>Nematoda</taxon>
        <taxon>Chromadorea</taxon>
        <taxon>Rhabditida</taxon>
        <taxon>Tylenchina</taxon>
        <taxon>Panagrolaimomorpha</taxon>
        <taxon>Panagrolaimoidea</taxon>
        <taxon>Panagrolaimidae</taxon>
        <taxon>Panagrolaimus</taxon>
    </lineage>
</organism>